<keyword evidence="4" id="KW-1185">Reference proteome</keyword>
<feature type="region of interest" description="Disordered" evidence="2">
    <location>
        <begin position="1"/>
        <end position="20"/>
    </location>
</feature>
<dbReference type="EMBL" id="JACHLR010000009">
    <property type="protein sequence ID" value="MBB4858964.1"/>
    <property type="molecule type" value="Genomic_DNA"/>
</dbReference>
<dbReference type="InterPro" id="IPR003673">
    <property type="entry name" value="CoA-Trfase_fam_III"/>
</dbReference>
<evidence type="ECO:0000256" key="1">
    <source>
        <dbReference type="ARBA" id="ARBA00022679"/>
    </source>
</evidence>
<proteinExistence type="predicted"/>
<evidence type="ECO:0000256" key="2">
    <source>
        <dbReference type="SAM" id="MobiDB-lite"/>
    </source>
</evidence>
<name>A0A7W7NX15_9SPHN</name>
<dbReference type="InterPro" id="IPR044855">
    <property type="entry name" value="CoA-Trfase_III_dom3_sf"/>
</dbReference>
<reference evidence="3 4" key="1">
    <citation type="submission" date="2020-08" db="EMBL/GenBank/DDBJ databases">
        <title>Functional genomics of gut bacteria from endangered species of beetles.</title>
        <authorList>
            <person name="Carlos-Shanley C."/>
        </authorList>
    </citation>
    <scope>NUCLEOTIDE SEQUENCE [LARGE SCALE GENOMIC DNA]</scope>
    <source>
        <strain evidence="3 4">S00245</strain>
    </source>
</reference>
<feature type="compositionally biased region" description="Polar residues" evidence="2">
    <location>
        <begin position="1"/>
        <end position="12"/>
    </location>
</feature>
<dbReference type="SUPFAM" id="SSF89796">
    <property type="entry name" value="CoA-transferase family III (CaiB/BaiF)"/>
    <property type="match status" value="1"/>
</dbReference>
<dbReference type="InterPro" id="IPR023606">
    <property type="entry name" value="CoA-Trfase_III_dom_1_sf"/>
</dbReference>
<comment type="caution">
    <text evidence="3">The sequence shown here is derived from an EMBL/GenBank/DDBJ whole genome shotgun (WGS) entry which is preliminary data.</text>
</comment>
<gene>
    <name evidence="3" type="ORF">HNO88_002290</name>
</gene>
<dbReference type="Gene3D" id="3.40.50.10540">
    <property type="entry name" value="Crotonobetainyl-coa:carnitine coa-transferase, domain 1"/>
    <property type="match status" value="1"/>
</dbReference>
<dbReference type="InterPro" id="IPR050483">
    <property type="entry name" value="CoA-transferase_III_domain"/>
</dbReference>
<dbReference type="PANTHER" id="PTHR48207:SF3">
    <property type="entry name" value="SUCCINATE--HYDROXYMETHYLGLUTARATE COA-TRANSFERASE"/>
    <property type="match status" value="1"/>
</dbReference>
<accession>A0A7W7NX15</accession>
<dbReference type="Gene3D" id="3.30.1540.10">
    <property type="entry name" value="formyl-coa transferase, domain 3"/>
    <property type="match status" value="1"/>
</dbReference>
<evidence type="ECO:0000313" key="4">
    <source>
        <dbReference type="Proteomes" id="UP000555448"/>
    </source>
</evidence>
<evidence type="ECO:0000313" key="3">
    <source>
        <dbReference type="EMBL" id="MBB4858964.1"/>
    </source>
</evidence>
<dbReference type="Proteomes" id="UP000555448">
    <property type="component" value="Unassembled WGS sequence"/>
</dbReference>
<dbReference type="GO" id="GO:0008410">
    <property type="term" value="F:CoA-transferase activity"/>
    <property type="evidence" value="ECO:0007669"/>
    <property type="project" value="TreeGrafter"/>
</dbReference>
<dbReference type="PANTHER" id="PTHR48207">
    <property type="entry name" value="SUCCINATE--HYDROXYMETHYLGLUTARATE COA-TRANSFERASE"/>
    <property type="match status" value="1"/>
</dbReference>
<dbReference type="RefSeq" id="WP_246381612.1">
    <property type="nucleotide sequence ID" value="NZ_JACHLR010000009.1"/>
</dbReference>
<keyword evidence="1 3" id="KW-0808">Transferase</keyword>
<dbReference type="Pfam" id="PF02515">
    <property type="entry name" value="CoA_transf_3"/>
    <property type="match status" value="1"/>
</dbReference>
<organism evidence="3 4">
    <name type="scientific">Novosphingobium chloroacetimidivorans</name>
    <dbReference type="NCBI Taxonomy" id="1428314"/>
    <lineage>
        <taxon>Bacteria</taxon>
        <taxon>Pseudomonadati</taxon>
        <taxon>Pseudomonadota</taxon>
        <taxon>Alphaproteobacteria</taxon>
        <taxon>Sphingomonadales</taxon>
        <taxon>Sphingomonadaceae</taxon>
        <taxon>Novosphingobium</taxon>
    </lineage>
</organism>
<sequence>MDGSAGSATTGSKIAEPTGAEPKGALAGIRVIDMSRVFAAPVGAQILGDLGADVIKIERPGVGDDGRGYGFSWVPGKDGIETRHSSFFTVSNRNKRSLTLNHSKPEGQEVIRRLVETADVLIENYKVGDLKRFGLDYESLKAINPRLIYCSVTGYGQSGPMAALPGYDGLFQAIGGMMAVTGIPEGQPGAGPLKTGPSLVDFVTGHNTALAIMGALMYRERTGEGQFIDIALLDSSVAMVSHIMQDYLISGTAPPRLGNGGNGGGPADLIYCSDGIIYLTAGTDEHYRRLTVLMEQPELNTDPRFDSNFKRGKTNRAELMDIINTWSRQFTADEVQAKLDGAGIPAARYNELADVWNDPQVQHRNLRATTPHAFAESGTVDLIQSPLAQMSASPATIRMAPPMLGEHNDEVLRELGYDDAAIAALKDAKVV</sequence>
<dbReference type="AlphaFoldDB" id="A0A7W7NX15"/>
<protein>
    <submittedName>
        <fullName evidence="3">Crotonobetainyl-CoA:carnitine CoA-transferase CaiB-like acyl-CoA transferase</fullName>
    </submittedName>
</protein>